<organism evidence="3 4">
    <name type="scientific">Pararoseomonas baculiformis</name>
    <dbReference type="NCBI Taxonomy" id="2820812"/>
    <lineage>
        <taxon>Bacteria</taxon>
        <taxon>Pseudomonadati</taxon>
        <taxon>Pseudomonadota</taxon>
        <taxon>Alphaproteobacteria</taxon>
        <taxon>Acetobacterales</taxon>
        <taxon>Acetobacteraceae</taxon>
        <taxon>Pararoseomonas</taxon>
    </lineage>
</organism>
<feature type="transmembrane region" description="Helical" evidence="2">
    <location>
        <begin position="322"/>
        <end position="342"/>
    </location>
</feature>
<protein>
    <submittedName>
        <fullName evidence="3">Tricarballylate utilization 4Fe-4S protein TcuB</fullName>
    </submittedName>
</protein>
<feature type="transmembrane region" description="Helical" evidence="2">
    <location>
        <begin position="262"/>
        <end position="282"/>
    </location>
</feature>
<keyword evidence="2" id="KW-0812">Transmembrane</keyword>
<feature type="region of interest" description="Disordered" evidence="1">
    <location>
        <begin position="361"/>
        <end position="381"/>
    </location>
</feature>
<dbReference type="EMBL" id="JAGIZB010000019">
    <property type="protein sequence ID" value="MBP0446687.1"/>
    <property type="molecule type" value="Genomic_DNA"/>
</dbReference>
<evidence type="ECO:0000256" key="1">
    <source>
        <dbReference type="SAM" id="MobiDB-lite"/>
    </source>
</evidence>
<dbReference type="SUPFAM" id="SSF54862">
    <property type="entry name" value="4Fe-4S ferredoxins"/>
    <property type="match status" value="1"/>
</dbReference>
<dbReference type="SUPFAM" id="SSF103501">
    <property type="entry name" value="Respiratory nitrate reductase 1 gamma chain"/>
    <property type="match status" value="1"/>
</dbReference>
<gene>
    <name evidence="3" type="primary">tcuB</name>
    <name evidence="3" type="ORF">J8J14_18075</name>
</gene>
<comment type="caution">
    <text evidence="3">The sequence shown here is derived from an EMBL/GenBank/DDBJ whole genome shotgun (WGS) entry which is preliminary data.</text>
</comment>
<keyword evidence="2" id="KW-1133">Transmembrane helix</keyword>
<dbReference type="Gene3D" id="1.20.950.20">
    <property type="entry name" value="Transmembrane di-heme cytochromes, Chain C"/>
    <property type="match status" value="1"/>
</dbReference>
<feature type="transmembrane region" description="Helical" evidence="2">
    <location>
        <begin position="294"/>
        <end position="316"/>
    </location>
</feature>
<feature type="transmembrane region" description="Helical" evidence="2">
    <location>
        <begin position="104"/>
        <end position="123"/>
    </location>
</feature>
<accession>A0ABS4AI27</accession>
<dbReference type="InterPro" id="IPR036197">
    <property type="entry name" value="NarG-like_sf"/>
</dbReference>
<sequence length="381" mass="41589">MRETEATTDARRAMEVCNACRYCEGYCAVFPAMTMRREFSTGDLSYIANLCHNCRGCYYACQYAPPHPFNINLPQVLAQVRAETYEEYAWPGPLAGLFKRNGTVVSLVTAAAIALTLILTMALVDPRVLYQPQIGPGAFYRVIPWWLMVTLAGGTFLFSILALGMGFRNFWRDTGGRPDELTRPKPLAVALHDILTLKNLGGGGGGCNDVDEGFSQLRRRFHHFMFYGFLLCFASTTTATFYDHIMGHPAPYPFWSLPVQLGTWGGVGMVIGTAGLIWVKVVSDPAPAARNLLGADYALLILLFLSAFTGLLLLGLRATGAMGVLLAIHLGVILALFVIVPYSKMVHGVYRSGALLRHALERHPTPPPGNKPSDRALGSAA</sequence>
<name>A0ABS4AI27_9PROT</name>
<dbReference type="InterPro" id="IPR012830">
    <property type="entry name" value="Citrate_utilization_prot_B"/>
</dbReference>
<keyword evidence="4" id="KW-1185">Reference proteome</keyword>
<proteinExistence type="predicted"/>
<feature type="transmembrane region" description="Helical" evidence="2">
    <location>
        <begin position="224"/>
        <end position="242"/>
    </location>
</feature>
<dbReference type="Proteomes" id="UP000681594">
    <property type="component" value="Unassembled WGS sequence"/>
</dbReference>
<dbReference type="NCBIfam" id="TIGR02484">
    <property type="entry name" value="CitB"/>
    <property type="match status" value="1"/>
</dbReference>
<reference evidence="3 4" key="1">
    <citation type="submission" date="2021-03" db="EMBL/GenBank/DDBJ databases">
        <authorList>
            <person name="So Y."/>
        </authorList>
    </citation>
    <scope>NUCLEOTIDE SEQUENCE [LARGE SCALE GENOMIC DNA]</scope>
    <source>
        <strain evidence="3 4">SSH11</strain>
    </source>
</reference>
<dbReference type="RefSeq" id="WP_209380950.1">
    <property type="nucleotide sequence ID" value="NZ_JAGIZB010000019.1"/>
</dbReference>
<keyword evidence="2" id="KW-0472">Membrane</keyword>
<evidence type="ECO:0000313" key="4">
    <source>
        <dbReference type="Proteomes" id="UP000681594"/>
    </source>
</evidence>
<evidence type="ECO:0000313" key="3">
    <source>
        <dbReference type="EMBL" id="MBP0446687.1"/>
    </source>
</evidence>
<evidence type="ECO:0000256" key="2">
    <source>
        <dbReference type="SAM" id="Phobius"/>
    </source>
</evidence>
<feature type="transmembrane region" description="Helical" evidence="2">
    <location>
        <begin position="143"/>
        <end position="167"/>
    </location>
</feature>